<evidence type="ECO:0000259" key="2">
    <source>
        <dbReference type="Pfam" id="PF00884"/>
    </source>
</evidence>
<reference evidence="4" key="1">
    <citation type="submission" date="2010-12" db="EMBL/GenBank/DDBJ databases">
        <title>Complete sequence of Desulfovibrio aespoeensis Aspo-2.</title>
        <authorList>
            <consortium name="US DOE Joint Genome Institute"/>
            <person name="Lucas S."/>
            <person name="Copeland A."/>
            <person name="Lapidus A."/>
            <person name="Cheng J.-F."/>
            <person name="Goodwin L."/>
            <person name="Pitluck S."/>
            <person name="Chertkov O."/>
            <person name="Misra M."/>
            <person name="Detter J.C."/>
            <person name="Han C."/>
            <person name="Tapia R."/>
            <person name="Land M."/>
            <person name="Hauser L."/>
            <person name="Kyrpides N."/>
            <person name="Ivanova N."/>
            <person name="Ovchinnikova G."/>
            <person name="Pedersen K."/>
            <person name="Jagevall S."/>
            <person name="Hazen T."/>
            <person name="Woyke T."/>
        </authorList>
    </citation>
    <scope>NUCLEOTIDE SEQUENCE [LARGE SCALE GENOMIC DNA]</scope>
    <source>
        <strain evidence="4">ATCC 700646 / DSM 10631 / Aspo-2</strain>
    </source>
</reference>
<dbReference type="OrthoDB" id="5500422at2"/>
<dbReference type="Proteomes" id="UP000002191">
    <property type="component" value="Chromosome"/>
</dbReference>
<feature type="transmembrane region" description="Helical" evidence="1">
    <location>
        <begin position="153"/>
        <end position="172"/>
    </location>
</feature>
<protein>
    <submittedName>
        <fullName evidence="3">Sulfatase</fullName>
    </submittedName>
</protein>
<dbReference type="STRING" id="643562.Daes_3142"/>
<dbReference type="RefSeq" id="WP_013516035.1">
    <property type="nucleotide sequence ID" value="NC_014844.1"/>
</dbReference>
<accession>E6VR50</accession>
<evidence type="ECO:0000256" key="1">
    <source>
        <dbReference type="SAM" id="Phobius"/>
    </source>
</evidence>
<keyword evidence="1" id="KW-0472">Membrane</keyword>
<dbReference type="KEGG" id="das:Daes_3142"/>
<dbReference type="InterPro" id="IPR017850">
    <property type="entry name" value="Alkaline_phosphatase_core_sf"/>
</dbReference>
<keyword evidence="4" id="KW-1185">Reference proteome</keyword>
<feature type="transmembrane region" description="Helical" evidence="1">
    <location>
        <begin position="43"/>
        <end position="66"/>
    </location>
</feature>
<sequence length="634" mass="70402" precursor="true">MHKKWLAVVSLLFSISLALSFSFFALSGDILFFMSDARSITTIILTLTPVFLVVLAAVGLALRIVVKSTEGTISALQTLLAALLAATPIFLGLALIDSAFLLTVRGKYLLFKFTSFAYPEFLWVIFWPLLLAFFWMCITRSRTRDDILKRTQTAANWVMPFTLALAALALAMPPTGHSGQPKRLVLIILDGWPTSLSPTFATGAPSLPSSLPKARVFTNVRSNAVWTNGYFGILYRGKQSDTFSYLDPYKMVIEDAMDADPNLINELQKRDVAVRGIFYHRNGMPENSSGRVTAYSGFRSLFALPHHSGLLDKLGLDYFIVTRGPTLEANLGNDIRPWLISRTVPGLAPRKVRGSVFNSLLIPEMEKLARKSARSALIFHYSWATGSADLPVAWDSDELEVKGSIGRARNNGYRYPPEDETLVTSIREHSRQVAASLEDNLARFLDEAREKGLLDDTLVLITADHGTSYADGRLWYGYHPQETVAKTPVLFFGDVMPGIDDRPAETIDVTQTILNYFAPGATINPLASDLLAAPVKQTTFTFTQPSDIAREWFVTVYRNQTKTTCNIHPKGDGKCVEFELDNYRETPTKERLGPDDFLKEELALCFGEFGINRLGKDKVHAAFRDLLGQGSGSR</sequence>
<evidence type="ECO:0000313" key="3">
    <source>
        <dbReference type="EMBL" id="ADU64134.1"/>
    </source>
</evidence>
<proteinExistence type="predicted"/>
<keyword evidence="1" id="KW-0812">Transmembrane</keyword>
<dbReference type="EMBL" id="CP002431">
    <property type="protein sequence ID" value="ADU64134.1"/>
    <property type="molecule type" value="Genomic_DNA"/>
</dbReference>
<organism evidence="3 4">
    <name type="scientific">Pseudodesulfovibrio aespoeensis (strain ATCC 700646 / DSM 10631 / Aspo-2)</name>
    <name type="common">Desulfovibrio aespoeensis</name>
    <dbReference type="NCBI Taxonomy" id="643562"/>
    <lineage>
        <taxon>Bacteria</taxon>
        <taxon>Pseudomonadati</taxon>
        <taxon>Thermodesulfobacteriota</taxon>
        <taxon>Desulfovibrionia</taxon>
        <taxon>Desulfovibrionales</taxon>
        <taxon>Desulfovibrionaceae</taxon>
    </lineage>
</organism>
<name>E6VR50_PSEA9</name>
<feature type="transmembrane region" description="Helical" evidence="1">
    <location>
        <begin position="78"/>
        <end position="101"/>
    </location>
</feature>
<evidence type="ECO:0000313" key="4">
    <source>
        <dbReference type="Proteomes" id="UP000002191"/>
    </source>
</evidence>
<reference evidence="3 4" key="2">
    <citation type="journal article" date="2014" name="Genome Announc.">
        <title>Complete Genome Sequence of the Subsurface, Mesophilic Sulfate-Reducing Bacterium Desulfovibrio aespoeensis Aspo-2.</title>
        <authorList>
            <person name="Pedersen K."/>
            <person name="Bengtsson A."/>
            <person name="Edlund J."/>
            <person name="Rabe L."/>
            <person name="Hazen T."/>
            <person name="Chakraborty R."/>
            <person name="Goodwin L."/>
            <person name="Shapiro N."/>
        </authorList>
    </citation>
    <scope>NUCLEOTIDE SEQUENCE [LARGE SCALE GENOMIC DNA]</scope>
    <source>
        <strain evidence="4">ATCC 700646 / DSM 10631 / Aspo-2</strain>
    </source>
</reference>
<dbReference type="Gene3D" id="3.40.720.10">
    <property type="entry name" value="Alkaline Phosphatase, subunit A"/>
    <property type="match status" value="1"/>
</dbReference>
<dbReference type="InterPro" id="IPR000917">
    <property type="entry name" value="Sulfatase_N"/>
</dbReference>
<feature type="domain" description="Sulfatase N-terminal" evidence="2">
    <location>
        <begin position="425"/>
        <end position="515"/>
    </location>
</feature>
<dbReference type="SUPFAM" id="SSF53649">
    <property type="entry name" value="Alkaline phosphatase-like"/>
    <property type="match status" value="1"/>
</dbReference>
<dbReference type="Pfam" id="PF00884">
    <property type="entry name" value="Sulfatase"/>
    <property type="match status" value="1"/>
</dbReference>
<keyword evidence="1" id="KW-1133">Transmembrane helix</keyword>
<dbReference type="HOGENOM" id="CLU_431322_0_0_7"/>
<dbReference type="AlphaFoldDB" id="E6VR50"/>
<feature type="transmembrane region" description="Helical" evidence="1">
    <location>
        <begin position="121"/>
        <end position="141"/>
    </location>
</feature>
<gene>
    <name evidence="3" type="ordered locus">Daes_3142</name>
</gene>